<proteinExistence type="predicted"/>
<dbReference type="RefSeq" id="WP_048695673.1">
    <property type="nucleotide sequence ID" value="NZ_KQ130512.1"/>
</dbReference>
<comment type="caution">
    <text evidence="2">The sequence shown here is derived from an EMBL/GenBank/DDBJ whole genome shotgun (WGS) entry which is preliminary data.</text>
</comment>
<sequence length="118" mass="12983">MLGIDTFPEDDQTSQILAEMAESGIDLSQEMKIDFIGAFEFKETAEEAIKIVESLVISGRQFETVKLAKPEFGGGVELIASLTLVPTQEVITEIDDAFTTCIENLRGYSDGWGVELEM</sequence>
<accession>A0A0J8GLW5</accession>
<dbReference type="EMBL" id="LAZL01000042">
    <property type="protein sequence ID" value="KMT63785.1"/>
    <property type="molecule type" value="Genomic_DNA"/>
</dbReference>
<dbReference type="SUPFAM" id="SSF89946">
    <property type="entry name" value="Hypothetical protein VC0424"/>
    <property type="match status" value="1"/>
</dbReference>
<protein>
    <recommendedName>
        <fullName evidence="1">Regulator of ribonuclease activity B domain-containing protein</fullName>
    </recommendedName>
</protein>
<dbReference type="InterPro" id="IPR009671">
    <property type="entry name" value="RraB_dom"/>
</dbReference>
<dbReference type="Gene3D" id="3.30.70.970">
    <property type="entry name" value="RraB-like"/>
    <property type="match status" value="1"/>
</dbReference>
<reference evidence="2 3" key="1">
    <citation type="submission" date="2015-04" db="EMBL/GenBank/DDBJ databases">
        <title>Draft Genome Sequence of the Novel Agar-Digesting Marine Bacterium Q1.</title>
        <authorList>
            <person name="Li Y."/>
            <person name="Li D."/>
            <person name="Chen G."/>
            <person name="Du Z."/>
        </authorList>
    </citation>
    <scope>NUCLEOTIDE SEQUENCE [LARGE SCALE GENOMIC DNA]</scope>
    <source>
        <strain evidence="2 3">Q1</strain>
    </source>
</reference>
<keyword evidence="3" id="KW-1185">Reference proteome</keyword>
<evidence type="ECO:0000313" key="3">
    <source>
        <dbReference type="Proteomes" id="UP000037600"/>
    </source>
</evidence>
<dbReference type="AlphaFoldDB" id="A0A0J8GLW5"/>
<evidence type="ECO:0000259" key="1">
    <source>
        <dbReference type="Pfam" id="PF06877"/>
    </source>
</evidence>
<dbReference type="STRING" id="1513271.XM47_17890"/>
<gene>
    <name evidence="2" type="ORF">XM47_17890</name>
</gene>
<organism evidence="2 3">
    <name type="scientific">Catenovulum maritimum</name>
    <dbReference type="NCBI Taxonomy" id="1513271"/>
    <lineage>
        <taxon>Bacteria</taxon>
        <taxon>Pseudomonadati</taxon>
        <taxon>Pseudomonadota</taxon>
        <taxon>Gammaproteobacteria</taxon>
        <taxon>Alteromonadales</taxon>
        <taxon>Alteromonadaceae</taxon>
        <taxon>Catenovulum</taxon>
    </lineage>
</organism>
<dbReference type="Proteomes" id="UP000037600">
    <property type="component" value="Unassembled WGS sequence"/>
</dbReference>
<name>A0A0J8GLW5_9ALTE</name>
<dbReference type="InterPro" id="IPR036701">
    <property type="entry name" value="RraB-like_sf"/>
</dbReference>
<feature type="domain" description="Regulator of ribonuclease activity B" evidence="1">
    <location>
        <begin position="11"/>
        <end position="114"/>
    </location>
</feature>
<evidence type="ECO:0000313" key="2">
    <source>
        <dbReference type="EMBL" id="KMT63785.1"/>
    </source>
</evidence>
<dbReference type="Pfam" id="PF06877">
    <property type="entry name" value="RraB"/>
    <property type="match status" value="1"/>
</dbReference>